<dbReference type="InterPro" id="IPR013399">
    <property type="entry name" value="CRISPR-assoc_prot_Csy3"/>
</dbReference>
<sequence length="346" mass="37987">MAKPELKTASVLAFERKLDPSDAIFSAGRWEERDQGAHWSAVAVREKSVRGTISNRLKTKDQDPAKLDASIQSPNLQTVDVATLPSNADTLRARFTLRLLGGAGVPSACNNADYQQALLATVESYVEEKGFQELAYRFACNIANGRFLWRNRVGAEEVEVRVSHVEGGQVKQSWVFNAHDFPLRDFTRSGNADLQAMASVIERALASKDGYALLDVVAFARMGDAQEVYPSQELILDRGDKKGQKSKTLYVVDGVAGMHSQKIGNALRTIDNWYPAEEGNVGPIAVEPYGSVTSEGRAYRQPKQKADFYNLLDSWVLKGQAPAEGDQHYVMATLIRGGVFGASDKD</sequence>
<accession>A0A0F9W3B6</accession>
<comment type="caution">
    <text evidence="1">The sequence shown here is derived from an EMBL/GenBank/DDBJ whole genome shotgun (WGS) entry which is preliminary data.</text>
</comment>
<organism evidence="1">
    <name type="scientific">marine sediment metagenome</name>
    <dbReference type="NCBI Taxonomy" id="412755"/>
    <lineage>
        <taxon>unclassified sequences</taxon>
        <taxon>metagenomes</taxon>
        <taxon>ecological metagenomes</taxon>
    </lineage>
</organism>
<dbReference type="EMBL" id="LAZR01000015">
    <property type="protein sequence ID" value="KKO06728.1"/>
    <property type="molecule type" value="Genomic_DNA"/>
</dbReference>
<dbReference type="AlphaFoldDB" id="A0A0F9W3B6"/>
<evidence type="ECO:0008006" key="2">
    <source>
        <dbReference type="Google" id="ProtNLM"/>
    </source>
</evidence>
<protein>
    <recommendedName>
        <fullName evidence="2">Type I-F CRISPR-associated protein Csy3</fullName>
    </recommendedName>
</protein>
<name>A0A0F9W3B6_9ZZZZ</name>
<dbReference type="CDD" id="cd09737">
    <property type="entry name" value="Csy3_I-F"/>
    <property type="match status" value="1"/>
</dbReference>
<evidence type="ECO:0000313" key="1">
    <source>
        <dbReference type="EMBL" id="KKO06728.1"/>
    </source>
</evidence>
<dbReference type="NCBIfam" id="TIGR02566">
    <property type="entry name" value="cas_Csy3"/>
    <property type="match status" value="1"/>
</dbReference>
<proteinExistence type="predicted"/>
<dbReference type="Pfam" id="PF09615">
    <property type="entry name" value="Cas_Csy3"/>
    <property type="match status" value="1"/>
</dbReference>
<reference evidence="1" key="1">
    <citation type="journal article" date="2015" name="Nature">
        <title>Complex archaea that bridge the gap between prokaryotes and eukaryotes.</title>
        <authorList>
            <person name="Spang A."/>
            <person name="Saw J.H."/>
            <person name="Jorgensen S.L."/>
            <person name="Zaremba-Niedzwiedzka K."/>
            <person name="Martijn J."/>
            <person name="Lind A.E."/>
            <person name="van Eijk R."/>
            <person name="Schleper C."/>
            <person name="Guy L."/>
            <person name="Ettema T.J."/>
        </authorList>
    </citation>
    <scope>NUCLEOTIDE SEQUENCE</scope>
</reference>
<gene>
    <name evidence="1" type="ORF">LCGC14_0065360</name>
</gene>